<feature type="transmembrane region" description="Helical" evidence="1">
    <location>
        <begin position="28"/>
        <end position="47"/>
    </location>
</feature>
<dbReference type="AlphaFoldDB" id="A0A271IVM5"/>
<gene>
    <name evidence="3" type="ORF">BSZ37_01740</name>
</gene>
<dbReference type="Proteomes" id="UP000216339">
    <property type="component" value="Unassembled WGS sequence"/>
</dbReference>
<feature type="chain" id="PRO_5012267175" evidence="2">
    <location>
        <begin position="19"/>
        <end position="170"/>
    </location>
</feature>
<evidence type="ECO:0000256" key="1">
    <source>
        <dbReference type="SAM" id="Phobius"/>
    </source>
</evidence>
<evidence type="ECO:0000256" key="2">
    <source>
        <dbReference type="SAM" id="SignalP"/>
    </source>
</evidence>
<evidence type="ECO:0000313" key="4">
    <source>
        <dbReference type="Proteomes" id="UP000216339"/>
    </source>
</evidence>
<dbReference type="EMBL" id="MQWD01000001">
    <property type="protein sequence ID" value="PAP75252.1"/>
    <property type="molecule type" value="Genomic_DNA"/>
</dbReference>
<feature type="transmembrane region" description="Helical" evidence="1">
    <location>
        <begin position="59"/>
        <end position="80"/>
    </location>
</feature>
<keyword evidence="1" id="KW-1133">Transmembrane helix</keyword>
<keyword evidence="4" id="KW-1185">Reference proteome</keyword>
<sequence length="170" mass="16908">MKARLLPLVALLAVSVSAQPRDLDVPVLAVSGLVGGGATAGAAVTLVPGDGSTEAEAVAILVGYPLGVALGMSAIGPVLGRDRAFVRVLRDAARGSALGLGVGAAVYLVGMAVTPESDAFFDRLGVAVLAAGAYAVVPLAVTLHGFEVVPVPVMGTEGERTLGLWIALDL</sequence>
<feature type="signal peptide" evidence="2">
    <location>
        <begin position="1"/>
        <end position="18"/>
    </location>
</feature>
<reference evidence="3 4" key="1">
    <citation type="submission" date="2016-11" db="EMBL/GenBank/DDBJ databases">
        <title>Study of marine rhodopsin-containing bacteria.</title>
        <authorList>
            <person name="Yoshizawa S."/>
            <person name="Kumagai Y."/>
            <person name="Kogure K."/>
        </authorList>
    </citation>
    <scope>NUCLEOTIDE SEQUENCE [LARGE SCALE GENOMIC DNA]</scope>
    <source>
        <strain evidence="3 4">SAORIC-28</strain>
    </source>
</reference>
<name>A0A271IVM5_9BACT</name>
<dbReference type="RefSeq" id="WP_095508888.1">
    <property type="nucleotide sequence ID" value="NZ_MQWD01000001.1"/>
</dbReference>
<keyword evidence="2" id="KW-0732">Signal</keyword>
<feature type="transmembrane region" description="Helical" evidence="1">
    <location>
        <begin position="124"/>
        <end position="146"/>
    </location>
</feature>
<organism evidence="3 4">
    <name type="scientific">Rubrivirga marina</name>
    <dbReference type="NCBI Taxonomy" id="1196024"/>
    <lineage>
        <taxon>Bacteria</taxon>
        <taxon>Pseudomonadati</taxon>
        <taxon>Rhodothermota</taxon>
        <taxon>Rhodothermia</taxon>
        <taxon>Rhodothermales</taxon>
        <taxon>Rubricoccaceae</taxon>
        <taxon>Rubrivirga</taxon>
    </lineage>
</organism>
<comment type="caution">
    <text evidence="3">The sequence shown here is derived from an EMBL/GenBank/DDBJ whole genome shotgun (WGS) entry which is preliminary data.</text>
</comment>
<feature type="transmembrane region" description="Helical" evidence="1">
    <location>
        <begin position="92"/>
        <end position="112"/>
    </location>
</feature>
<evidence type="ECO:0000313" key="3">
    <source>
        <dbReference type="EMBL" id="PAP75252.1"/>
    </source>
</evidence>
<protein>
    <submittedName>
        <fullName evidence="3">Uncharacterized protein</fullName>
    </submittedName>
</protein>
<keyword evidence="1" id="KW-0812">Transmembrane</keyword>
<accession>A0A271IVM5</accession>
<keyword evidence="1" id="KW-0472">Membrane</keyword>
<proteinExistence type="predicted"/>